<sequence length="393" mass="44284">MSDPATVSNPSSRQHAESSKSIQCQPSLIIKLPPELLEQIFEEFVHDGRHSPIVLAHVCRLWREITDDRGSLWRHIDLQMPGQAKHHLIHSHWHTVDVVWLNRSYGPGARQGDYREWLWSSSYRFASLSLVHKSEILSIIFRSIGTYLPELVDLTVIGQDMSLALRSFVSITAQMPRLKRLNLSRLTVTSDDLAQLLSGCSALEKIELIGITTALGRAVFTAGPRQPSISLPKLEEMSLVSLHPSSQCIILSRLIFPPRSSLRVTGAMNDLHFDTILHPDMLLRFRPCFTAMTVGNYSVLLSEPLNDQGCALTLEVLLDHRSNGTITLPIHSGDLDSVQILEFTSPAQQGRFNWRAIFNSAHALETVRLRDDHDTPVEMTVAEYRERYMAVSD</sequence>
<comment type="caution">
    <text evidence="3">The sequence shown here is derived from an EMBL/GenBank/DDBJ whole genome shotgun (WGS) entry which is preliminary data.</text>
</comment>
<protein>
    <submittedName>
        <fullName evidence="3">F-box protein</fullName>
    </submittedName>
</protein>
<dbReference type="Gene3D" id="3.80.10.10">
    <property type="entry name" value="Ribonuclease Inhibitor"/>
    <property type="match status" value="1"/>
</dbReference>
<dbReference type="InterPro" id="IPR055411">
    <property type="entry name" value="LRR_FXL15/At3g58940/PEG3-like"/>
</dbReference>
<feature type="region of interest" description="Disordered" evidence="1">
    <location>
        <begin position="1"/>
        <end position="22"/>
    </location>
</feature>
<dbReference type="AlphaFoldDB" id="A0A9P3GQF0"/>
<accession>A0A9P3GQF0</accession>
<dbReference type="SUPFAM" id="SSF52047">
    <property type="entry name" value="RNI-like"/>
    <property type="match status" value="1"/>
</dbReference>
<dbReference type="InterPro" id="IPR032675">
    <property type="entry name" value="LRR_dom_sf"/>
</dbReference>
<evidence type="ECO:0000313" key="3">
    <source>
        <dbReference type="EMBL" id="GJE98971.1"/>
    </source>
</evidence>
<dbReference type="Proteomes" id="UP000703269">
    <property type="component" value="Unassembled WGS sequence"/>
</dbReference>
<dbReference type="InterPro" id="IPR001810">
    <property type="entry name" value="F-box_dom"/>
</dbReference>
<organism evidence="3 4">
    <name type="scientific">Phanerochaete sordida</name>
    <dbReference type="NCBI Taxonomy" id="48140"/>
    <lineage>
        <taxon>Eukaryota</taxon>
        <taxon>Fungi</taxon>
        <taxon>Dikarya</taxon>
        <taxon>Basidiomycota</taxon>
        <taxon>Agaricomycotina</taxon>
        <taxon>Agaricomycetes</taxon>
        <taxon>Polyporales</taxon>
        <taxon>Phanerochaetaceae</taxon>
        <taxon>Phanerochaete</taxon>
    </lineage>
</organism>
<evidence type="ECO:0000259" key="2">
    <source>
        <dbReference type="PROSITE" id="PS50181"/>
    </source>
</evidence>
<dbReference type="PROSITE" id="PS50181">
    <property type="entry name" value="FBOX"/>
    <property type="match status" value="1"/>
</dbReference>
<feature type="domain" description="F-box" evidence="2">
    <location>
        <begin position="26"/>
        <end position="76"/>
    </location>
</feature>
<gene>
    <name evidence="3" type="ORF">PsYK624_152090</name>
</gene>
<reference evidence="3 4" key="1">
    <citation type="submission" date="2021-08" db="EMBL/GenBank/DDBJ databases">
        <title>Draft Genome Sequence of Phanerochaete sordida strain YK-624.</title>
        <authorList>
            <person name="Mori T."/>
            <person name="Dohra H."/>
            <person name="Suzuki T."/>
            <person name="Kawagishi H."/>
            <person name="Hirai H."/>
        </authorList>
    </citation>
    <scope>NUCLEOTIDE SEQUENCE [LARGE SCALE GENOMIC DNA]</scope>
    <source>
        <strain evidence="3 4">YK-624</strain>
    </source>
</reference>
<evidence type="ECO:0000313" key="4">
    <source>
        <dbReference type="Proteomes" id="UP000703269"/>
    </source>
</evidence>
<name>A0A9P3GQF0_9APHY</name>
<dbReference type="PANTHER" id="PTHR16134:SF119">
    <property type="entry name" value="AT02038P-RELATED"/>
    <property type="match status" value="1"/>
</dbReference>
<evidence type="ECO:0000256" key="1">
    <source>
        <dbReference type="SAM" id="MobiDB-lite"/>
    </source>
</evidence>
<dbReference type="Gene3D" id="1.20.1280.50">
    <property type="match status" value="1"/>
</dbReference>
<dbReference type="PANTHER" id="PTHR16134">
    <property type="entry name" value="F-BOX/TPR REPEAT PROTEIN POF3"/>
    <property type="match status" value="1"/>
</dbReference>
<dbReference type="EMBL" id="BPQB01000098">
    <property type="protein sequence ID" value="GJE98971.1"/>
    <property type="molecule type" value="Genomic_DNA"/>
</dbReference>
<dbReference type="SUPFAM" id="SSF81383">
    <property type="entry name" value="F-box domain"/>
    <property type="match status" value="1"/>
</dbReference>
<dbReference type="InterPro" id="IPR036047">
    <property type="entry name" value="F-box-like_dom_sf"/>
</dbReference>
<dbReference type="Pfam" id="PF24758">
    <property type="entry name" value="LRR_At5g56370"/>
    <property type="match status" value="1"/>
</dbReference>
<dbReference type="OrthoDB" id="3209295at2759"/>
<keyword evidence="4" id="KW-1185">Reference proteome</keyword>
<dbReference type="Pfam" id="PF12937">
    <property type="entry name" value="F-box-like"/>
    <property type="match status" value="1"/>
</dbReference>
<proteinExistence type="predicted"/>